<accession>A0ABN7PNG7</accession>
<keyword evidence="2" id="KW-1185">Reference proteome</keyword>
<reference evidence="1" key="1">
    <citation type="submission" date="2021-03" db="EMBL/GenBank/DDBJ databases">
        <authorList>
            <person name="Tran Van P."/>
        </authorList>
    </citation>
    <scope>NUCLEOTIDE SEQUENCE</scope>
</reference>
<name>A0ABN7PNG7_TIMPD</name>
<proteinExistence type="predicted"/>
<protein>
    <submittedName>
        <fullName evidence="1">Uncharacterized protein</fullName>
    </submittedName>
</protein>
<evidence type="ECO:0000313" key="2">
    <source>
        <dbReference type="Proteomes" id="UP001153148"/>
    </source>
</evidence>
<organism evidence="1 2">
    <name type="scientific">Timema podura</name>
    <name type="common">Walking stick</name>
    <dbReference type="NCBI Taxonomy" id="61482"/>
    <lineage>
        <taxon>Eukaryota</taxon>
        <taxon>Metazoa</taxon>
        <taxon>Ecdysozoa</taxon>
        <taxon>Arthropoda</taxon>
        <taxon>Hexapoda</taxon>
        <taxon>Insecta</taxon>
        <taxon>Pterygota</taxon>
        <taxon>Neoptera</taxon>
        <taxon>Polyneoptera</taxon>
        <taxon>Phasmatodea</taxon>
        <taxon>Timematodea</taxon>
        <taxon>Timematoidea</taxon>
        <taxon>Timematidae</taxon>
        <taxon>Timema</taxon>
    </lineage>
</organism>
<dbReference type="Proteomes" id="UP001153148">
    <property type="component" value="Unassembled WGS sequence"/>
</dbReference>
<dbReference type="EMBL" id="CAJPIN010124894">
    <property type="protein sequence ID" value="CAG2069269.1"/>
    <property type="molecule type" value="Genomic_DNA"/>
</dbReference>
<comment type="caution">
    <text evidence="1">The sequence shown here is derived from an EMBL/GenBank/DDBJ whole genome shotgun (WGS) entry which is preliminary data.</text>
</comment>
<gene>
    <name evidence="1" type="ORF">TPAB3V08_LOCUS16212</name>
</gene>
<sequence>MLREQGASLRSSGALRQHGPASRVCQLRHELGQLLHVWTYLCRQARYRLYTCPGLCRRKYRGSADCLQRESNNVLLA</sequence>
<evidence type="ECO:0000313" key="1">
    <source>
        <dbReference type="EMBL" id="CAG2069269.1"/>
    </source>
</evidence>